<proteinExistence type="inferred from homology"/>
<keyword evidence="2" id="KW-0805">Transcription regulation</keyword>
<dbReference type="Pfam" id="PF03466">
    <property type="entry name" value="LysR_substrate"/>
    <property type="match status" value="1"/>
</dbReference>
<dbReference type="Gene3D" id="1.10.10.10">
    <property type="entry name" value="Winged helix-like DNA-binding domain superfamily/Winged helix DNA-binding domain"/>
    <property type="match status" value="1"/>
</dbReference>
<dbReference type="PRINTS" id="PR00039">
    <property type="entry name" value="HTHLYSR"/>
</dbReference>
<dbReference type="InterPro" id="IPR036390">
    <property type="entry name" value="WH_DNA-bd_sf"/>
</dbReference>
<dbReference type="InterPro" id="IPR036388">
    <property type="entry name" value="WH-like_DNA-bd_sf"/>
</dbReference>
<organism evidence="6 7">
    <name type="scientific">Hymenobacter roseosalivarius DSM 11622</name>
    <dbReference type="NCBI Taxonomy" id="645990"/>
    <lineage>
        <taxon>Bacteria</taxon>
        <taxon>Pseudomonadati</taxon>
        <taxon>Bacteroidota</taxon>
        <taxon>Cytophagia</taxon>
        <taxon>Cytophagales</taxon>
        <taxon>Hymenobacteraceae</taxon>
        <taxon>Hymenobacter</taxon>
    </lineage>
</organism>
<dbReference type="SUPFAM" id="SSF46785">
    <property type="entry name" value="Winged helix' DNA-binding domain"/>
    <property type="match status" value="1"/>
</dbReference>
<feature type="domain" description="HTH lysR-type" evidence="5">
    <location>
        <begin position="1"/>
        <end position="58"/>
    </location>
</feature>
<protein>
    <submittedName>
        <fullName evidence="6">Transcriptional regulator, LysR family</fullName>
    </submittedName>
</protein>
<reference evidence="6 7" key="1">
    <citation type="submission" date="2017-04" db="EMBL/GenBank/DDBJ databases">
        <authorList>
            <person name="Afonso C.L."/>
            <person name="Miller P.J."/>
            <person name="Scott M.A."/>
            <person name="Spackman E."/>
            <person name="Goraichik I."/>
            <person name="Dimitrov K.M."/>
            <person name="Suarez D.L."/>
            <person name="Swayne D.E."/>
        </authorList>
    </citation>
    <scope>NUCLEOTIDE SEQUENCE [LARGE SCALE GENOMIC DNA]</scope>
    <source>
        <strain evidence="6 7">DSM 11622</strain>
    </source>
</reference>
<evidence type="ECO:0000256" key="2">
    <source>
        <dbReference type="ARBA" id="ARBA00023015"/>
    </source>
</evidence>
<evidence type="ECO:0000313" key="6">
    <source>
        <dbReference type="EMBL" id="SMB88608.1"/>
    </source>
</evidence>
<name>A0A1W1V5H9_9BACT</name>
<dbReference type="AlphaFoldDB" id="A0A1W1V5H9"/>
<dbReference type="InterPro" id="IPR000847">
    <property type="entry name" value="LysR_HTH_N"/>
</dbReference>
<dbReference type="SUPFAM" id="SSF53850">
    <property type="entry name" value="Periplasmic binding protein-like II"/>
    <property type="match status" value="1"/>
</dbReference>
<dbReference type="Proteomes" id="UP000192266">
    <property type="component" value="Unassembled WGS sequence"/>
</dbReference>
<dbReference type="STRING" id="645990.SAMN00120144_3452"/>
<dbReference type="RefSeq" id="WP_084444292.1">
    <property type="nucleotide sequence ID" value="NZ_FWWW01000051.1"/>
</dbReference>
<keyword evidence="3" id="KW-0238">DNA-binding</keyword>
<dbReference type="GO" id="GO:0000976">
    <property type="term" value="F:transcription cis-regulatory region binding"/>
    <property type="evidence" value="ECO:0007669"/>
    <property type="project" value="TreeGrafter"/>
</dbReference>
<dbReference type="OrthoDB" id="9785745at2"/>
<dbReference type="GO" id="GO:0003700">
    <property type="term" value="F:DNA-binding transcription factor activity"/>
    <property type="evidence" value="ECO:0007669"/>
    <property type="project" value="InterPro"/>
</dbReference>
<dbReference type="EMBL" id="FWWW01000051">
    <property type="protein sequence ID" value="SMB88608.1"/>
    <property type="molecule type" value="Genomic_DNA"/>
</dbReference>
<evidence type="ECO:0000313" key="7">
    <source>
        <dbReference type="Proteomes" id="UP000192266"/>
    </source>
</evidence>
<accession>A0A1W1V5H9</accession>
<dbReference type="PANTHER" id="PTHR30126:SF39">
    <property type="entry name" value="HTH-TYPE TRANSCRIPTIONAL REGULATOR CYSL"/>
    <property type="match status" value="1"/>
</dbReference>
<evidence type="ECO:0000259" key="5">
    <source>
        <dbReference type="PROSITE" id="PS50931"/>
    </source>
</evidence>
<gene>
    <name evidence="6" type="ORF">SAMN00120144_3452</name>
</gene>
<evidence type="ECO:0000256" key="1">
    <source>
        <dbReference type="ARBA" id="ARBA00009437"/>
    </source>
</evidence>
<keyword evidence="7" id="KW-1185">Reference proteome</keyword>
<dbReference type="PANTHER" id="PTHR30126">
    <property type="entry name" value="HTH-TYPE TRANSCRIPTIONAL REGULATOR"/>
    <property type="match status" value="1"/>
</dbReference>
<evidence type="ECO:0000256" key="4">
    <source>
        <dbReference type="ARBA" id="ARBA00023163"/>
    </source>
</evidence>
<comment type="similarity">
    <text evidence="1">Belongs to the LysR transcriptional regulatory family.</text>
</comment>
<keyword evidence="4" id="KW-0804">Transcription</keyword>
<evidence type="ECO:0000256" key="3">
    <source>
        <dbReference type="ARBA" id="ARBA00023125"/>
    </source>
</evidence>
<dbReference type="PROSITE" id="PS50931">
    <property type="entry name" value="HTH_LYSR"/>
    <property type="match status" value="1"/>
</dbReference>
<sequence>MLSHKHEIFLEVARLLSFTKASQTLFISQSAISKQIKALEEYYKTGLFERLGNSVVLTPGGKLLYKKLLIAKQLQHELHQEFVKISEDFSPRIQMMIGASTTISLYVLPPVLSAYLEQNPNTQLTLKNRNSENILKALLEHEIELGVVEGINKVSNVTYTPFLTDEVIAVCSAKNPLKQQQLSAQDLYKIPLALRESGSGTLAVLEEALAQQHVKLSELPVKVRLGGTEALKNFVRVDTCLAFLPRQAVGKELISGELVQVQIPDLPMVRHFNFIQRKGTENNLPYKDFVQFTKRYYSKKE</sequence>
<dbReference type="Pfam" id="PF00126">
    <property type="entry name" value="HTH_1"/>
    <property type="match status" value="1"/>
</dbReference>
<dbReference type="InterPro" id="IPR005119">
    <property type="entry name" value="LysR_subst-bd"/>
</dbReference>
<dbReference type="Gene3D" id="3.40.190.290">
    <property type="match status" value="1"/>
</dbReference>